<name>A0ABR1J1E0_9AGAR</name>
<dbReference type="SUPFAM" id="SSF51197">
    <property type="entry name" value="Clavaminate synthase-like"/>
    <property type="match status" value="1"/>
</dbReference>
<accession>A0ABR1J1E0</accession>
<dbReference type="Pfam" id="PF14226">
    <property type="entry name" value="DIOX_N"/>
    <property type="match status" value="1"/>
</dbReference>
<dbReference type="InterPro" id="IPR050231">
    <property type="entry name" value="Iron_ascorbate_oxido_reductase"/>
</dbReference>
<dbReference type="Proteomes" id="UP001498398">
    <property type="component" value="Unassembled WGS sequence"/>
</dbReference>
<organism evidence="3 4">
    <name type="scientific">Marasmiellus scandens</name>
    <dbReference type="NCBI Taxonomy" id="2682957"/>
    <lineage>
        <taxon>Eukaryota</taxon>
        <taxon>Fungi</taxon>
        <taxon>Dikarya</taxon>
        <taxon>Basidiomycota</taxon>
        <taxon>Agaricomycotina</taxon>
        <taxon>Agaricomycetes</taxon>
        <taxon>Agaricomycetidae</taxon>
        <taxon>Agaricales</taxon>
        <taxon>Marasmiineae</taxon>
        <taxon>Omphalotaceae</taxon>
        <taxon>Marasmiellus</taxon>
    </lineage>
</organism>
<dbReference type="Gene3D" id="2.60.120.330">
    <property type="entry name" value="B-lactam Antibiotic, Isopenicillin N Synthase, Chain"/>
    <property type="match status" value="1"/>
</dbReference>
<evidence type="ECO:0000259" key="2">
    <source>
        <dbReference type="PROSITE" id="PS51471"/>
    </source>
</evidence>
<proteinExistence type="inferred from homology"/>
<dbReference type="InterPro" id="IPR044861">
    <property type="entry name" value="IPNS-like_FE2OG_OXY"/>
</dbReference>
<keyword evidence="1" id="KW-0479">Metal-binding</keyword>
<comment type="similarity">
    <text evidence="1">Belongs to the iron/ascorbate-dependent oxidoreductase family.</text>
</comment>
<dbReference type="EMBL" id="JBANRG010000041">
    <property type="protein sequence ID" value="KAK7447425.1"/>
    <property type="molecule type" value="Genomic_DNA"/>
</dbReference>
<sequence>MPGALLSALPTIDFANFGDGTSEEAREIGQKFFAACRDVGFAYLINTGIPQDNVDEMFVWSAKFFRLPMQTKMKAPHPPEGSKHRGYSGIGVEQVSQMVFDPTELAAIRAKSPDFKESFDIGSPTSPSVENIWIPDEDLPGFKAYCMQFFEICKAFEMNKLLPALAIGLGLERDFFAEYHSLGDNQLRLLHYPEAEAEVFESGKKGRIGAHTDFSTGTLLFQDDCGGLEVESPHQPGVFIPAPPVPGAIVFNIGDFLMRWSNDTLKSTLHRVRAPPRKEGDSGMTRERFSIPYFMSANKEMIIDCLPGCYGPDKPKKYEPINAGEYVNMRLNATY</sequence>
<dbReference type="InterPro" id="IPR027443">
    <property type="entry name" value="IPNS-like_sf"/>
</dbReference>
<feature type="domain" description="Fe2OG dioxygenase" evidence="2">
    <location>
        <begin position="183"/>
        <end position="297"/>
    </location>
</feature>
<comment type="caution">
    <text evidence="3">The sequence shown here is derived from an EMBL/GenBank/DDBJ whole genome shotgun (WGS) entry which is preliminary data.</text>
</comment>
<gene>
    <name evidence="3" type="ORF">VKT23_014135</name>
</gene>
<evidence type="ECO:0000313" key="3">
    <source>
        <dbReference type="EMBL" id="KAK7447425.1"/>
    </source>
</evidence>
<protein>
    <recommendedName>
        <fullName evidence="2">Fe2OG dioxygenase domain-containing protein</fullName>
    </recommendedName>
</protein>
<dbReference type="PROSITE" id="PS51471">
    <property type="entry name" value="FE2OG_OXY"/>
    <property type="match status" value="1"/>
</dbReference>
<reference evidence="3 4" key="1">
    <citation type="submission" date="2024-01" db="EMBL/GenBank/DDBJ databases">
        <title>A draft genome for the cacao thread blight pathogen Marasmiellus scandens.</title>
        <authorList>
            <person name="Baruah I.K."/>
            <person name="Leung J."/>
            <person name="Bukari Y."/>
            <person name="Amoako-Attah I."/>
            <person name="Meinhardt L.W."/>
            <person name="Bailey B.A."/>
            <person name="Cohen S.P."/>
        </authorList>
    </citation>
    <scope>NUCLEOTIDE SEQUENCE [LARGE SCALE GENOMIC DNA]</scope>
    <source>
        <strain evidence="3 4">GH-19</strain>
    </source>
</reference>
<evidence type="ECO:0000256" key="1">
    <source>
        <dbReference type="RuleBase" id="RU003682"/>
    </source>
</evidence>
<keyword evidence="1" id="KW-0408">Iron</keyword>
<dbReference type="InterPro" id="IPR005123">
    <property type="entry name" value="Oxoglu/Fe-dep_dioxygenase_dom"/>
</dbReference>
<dbReference type="InterPro" id="IPR026992">
    <property type="entry name" value="DIOX_N"/>
</dbReference>
<keyword evidence="1" id="KW-0560">Oxidoreductase</keyword>
<evidence type="ECO:0000313" key="4">
    <source>
        <dbReference type="Proteomes" id="UP001498398"/>
    </source>
</evidence>
<dbReference type="PANTHER" id="PTHR47990">
    <property type="entry name" value="2-OXOGLUTARATE (2OG) AND FE(II)-DEPENDENT OXYGENASE SUPERFAMILY PROTEIN-RELATED"/>
    <property type="match status" value="1"/>
</dbReference>
<dbReference type="PRINTS" id="PR00682">
    <property type="entry name" value="IPNSYNTHASE"/>
</dbReference>
<keyword evidence="4" id="KW-1185">Reference proteome</keyword>
<dbReference type="Pfam" id="PF03171">
    <property type="entry name" value="2OG-FeII_Oxy"/>
    <property type="match status" value="1"/>
</dbReference>